<keyword evidence="9" id="KW-1185">Reference proteome</keyword>
<feature type="compositionally biased region" description="Low complexity" evidence="7">
    <location>
        <begin position="7"/>
        <end position="25"/>
    </location>
</feature>
<keyword evidence="5 6" id="KW-0539">Nucleus</keyword>
<dbReference type="OrthoDB" id="1097733at2759"/>
<feature type="region of interest" description="Disordered" evidence="7">
    <location>
        <begin position="1"/>
        <end position="131"/>
    </location>
</feature>
<evidence type="ECO:0000256" key="4">
    <source>
        <dbReference type="ARBA" id="ARBA00023163"/>
    </source>
</evidence>
<feature type="compositionally biased region" description="Basic residues" evidence="7">
    <location>
        <begin position="40"/>
        <end position="50"/>
    </location>
</feature>
<keyword evidence="4 6" id="KW-0804">Transcription</keyword>
<sequence length="131" mass="13502">MSGGAPGAEAGAAAAAAAPPAGGEESTPVLFVNPRQFLRIVKRRESRKKATGSDVTMYTPRKRKYLHESRHKHAVGRKRGPGGRFLSKEERESLAKAGGLPADDSDSHGEGPSSPPSGGPKEGAPGAAALH</sequence>
<comment type="similarity">
    <text evidence="6">Belongs to the NFYA/HAP2 subunit family.</text>
</comment>
<dbReference type="Gene3D" id="6.10.250.2430">
    <property type="match status" value="1"/>
</dbReference>
<dbReference type="PROSITE" id="PS51152">
    <property type="entry name" value="NFYA_HAP2_2"/>
    <property type="match status" value="1"/>
</dbReference>
<protein>
    <recommendedName>
        <fullName evidence="6">Nuclear transcription factor Y subunit</fullName>
    </recommendedName>
</protein>
<dbReference type="PANTHER" id="PTHR12632">
    <property type="entry name" value="TRANSCRIPTION FACTOR NF-Y ALPHA-RELATED"/>
    <property type="match status" value="1"/>
</dbReference>
<keyword evidence="3 6" id="KW-0238">DNA-binding</keyword>
<dbReference type="GO" id="GO:0003677">
    <property type="term" value="F:DNA binding"/>
    <property type="evidence" value="ECO:0007669"/>
    <property type="project" value="UniProtKB-KW"/>
</dbReference>
<evidence type="ECO:0000256" key="3">
    <source>
        <dbReference type="ARBA" id="ARBA00023125"/>
    </source>
</evidence>
<evidence type="ECO:0000256" key="2">
    <source>
        <dbReference type="ARBA" id="ARBA00023015"/>
    </source>
</evidence>
<comment type="subcellular location">
    <subcellularLocation>
        <location evidence="1 6">Nucleus</location>
    </subcellularLocation>
</comment>
<dbReference type="InterPro" id="IPR001289">
    <property type="entry name" value="NFYA"/>
</dbReference>
<accession>A0A1X6NPH7</accession>
<dbReference type="SMART" id="SM00521">
    <property type="entry name" value="CBF"/>
    <property type="match status" value="1"/>
</dbReference>
<dbReference type="AlphaFoldDB" id="A0A1X6NPH7"/>
<evidence type="ECO:0000256" key="7">
    <source>
        <dbReference type="SAM" id="MobiDB-lite"/>
    </source>
</evidence>
<dbReference type="EMBL" id="KV919247">
    <property type="protein sequence ID" value="OSX70501.1"/>
    <property type="molecule type" value="Genomic_DNA"/>
</dbReference>
<evidence type="ECO:0000313" key="9">
    <source>
        <dbReference type="Proteomes" id="UP000218209"/>
    </source>
</evidence>
<feature type="compositionally biased region" description="Basic residues" evidence="7">
    <location>
        <begin position="60"/>
        <end position="81"/>
    </location>
</feature>
<reference evidence="8 9" key="1">
    <citation type="submission" date="2017-03" db="EMBL/GenBank/DDBJ databases">
        <title>WGS assembly of Porphyra umbilicalis.</title>
        <authorList>
            <person name="Brawley S.H."/>
            <person name="Blouin N.A."/>
            <person name="Ficko-Blean E."/>
            <person name="Wheeler G.L."/>
            <person name="Lohr M."/>
            <person name="Goodson H.V."/>
            <person name="Jenkins J.W."/>
            <person name="Blaby-Haas C.E."/>
            <person name="Helliwell K.E."/>
            <person name="Chan C."/>
            <person name="Marriage T."/>
            <person name="Bhattacharya D."/>
            <person name="Klein A.S."/>
            <person name="Badis Y."/>
            <person name="Brodie J."/>
            <person name="Cao Y."/>
            <person name="Collen J."/>
            <person name="Dittami S.M."/>
            <person name="Gachon C.M."/>
            <person name="Green B.R."/>
            <person name="Karpowicz S."/>
            <person name="Kim J.W."/>
            <person name="Kudahl U."/>
            <person name="Lin S."/>
            <person name="Michel G."/>
            <person name="Mittag M."/>
            <person name="Olson B.J."/>
            <person name="Pangilinan J."/>
            <person name="Peng Y."/>
            <person name="Qiu H."/>
            <person name="Shu S."/>
            <person name="Singer J.T."/>
            <person name="Smith A.G."/>
            <person name="Sprecher B.N."/>
            <person name="Wagner V."/>
            <person name="Wang W."/>
            <person name="Wang Z.-Y."/>
            <person name="Yan J."/>
            <person name="Yarish C."/>
            <person name="Zoeuner-Riek S."/>
            <person name="Zhuang Y."/>
            <person name="Zou Y."/>
            <person name="Lindquist E.A."/>
            <person name="Grimwood J."/>
            <person name="Barry K."/>
            <person name="Rokhsar D.S."/>
            <person name="Schmutz J."/>
            <person name="Stiller J.W."/>
            <person name="Grossman A.R."/>
            <person name="Prochnik S.E."/>
        </authorList>
    </citation>
    <scope>NUCLEOTIDE SEQUENCE [LARGE SCALE GENOMIC DNA]</scope>
    <source>
        <strain evidence="8">4086291</strain>
    </source>
</reference>
<evidence type="ECO:0000256" key="1">
    <source>
        <dbReference type="ARBA" id="ARBA00004123"/>
    </source>
</evidence>
<dbReference type="Proteomes" id="UP000218209">
    <property type="component" value="Unassembled WGS sequence"/>
</dbReference>
<dbReference type="PRINTS" id="PR00616">
    <property type="entry name" value="CCAATSUBUNTB"/>
</dbReference>
<organism evidence="8 9">
    <name type="scientific">Porphyra umbilicalis</name>
    <name type="common">Purple laver</name>
    <name type="synonym">Red alga</name>
    <dbReference type="NCBI Taxonomy" id="2786"/>
    <lineage>
        <taxon>Eukaryota</taxon>
        <taxon>Rhodophyta</taxon>
        <taxon>Bangiophyceae</taxon>
        <taxon>Bangiales</taxon>
        <taxon>Bangiaceae</taxon>
        <taxon>Porphyra</taxon>
    </lineage>
</organism>
<dbReference type="Pfam" id="PF02045">
    <property type="entry name" value="CBFB_NFYA"/>
    <property type="match status" value="1"/>
</dbReference>
<proteinExistence type="inferred from homology"/>
<gene>
    <name evidence="8" type="ORF">BU14_0738s0006</name>
</gene>
<dbReference type="GO" id="GO:0005634">
    <property type="term" value="C:nucleus"/>
    <property type="evidence" value="ECO:0007669"/>
    <property type="project" value="UniProtKB-SubCell"/>
</dbReference>
<name>A0A1X6NPH7_PORUM</name>
<evidence type="ECO:0000313" key="8">
    <source>
        <dbReference type="EMBL" id="OSX70501.1"/>
    </source>
</evidence>
<comment type="subunit">
    <text evidence="6">Heterotrimer.</text>
</comment>
<evidence type="ECO:0000256" key="6">
    <source>
        <dbReference type="RuleBase" id="RU367155"/>
    </source>
</evidence>
<evidence type="ECO:0000256" key="5">
    <source>
        <dbReference type="ARBA" id="ARBA00023242"/>
    </source>
</evidence>
<dbReference type="GO" id="GO:0003700">
    <property type="term" value="F:DNA-binding transcription factor activity"/>
    <property type="evidence" value="ECO:0007669"/>
    <property type="project" value="UniProtKB-UniRule"/>
</dbReference>
<comment type="function">
    <text evidence="6">Component of the sequence-specific heterotrimeric transcription factor (NF-Y) which specifically recognizes a 5'-CCAAT-3' box motif found in the promoters of its target genes.</text>
</comment>
<keyword evidence="2 6" id="KW-0805">Transcription regulation</keyword>
<feature type="compositionally biased region" description="Low complexity" evidence="7">
    <location>
        <begin position="122"/>
        <end position="131"/>
    </location>
</feature>